<dbReference type="CDD" id="cd21037">
    <property type="entry name" value="MLKL_NTD"/>
    <property type="match status" value="1"/>
</dbReference>
<evidence type="ECO:0000313" key="2">
    <source>
        <dbReference type="Proteomes" id="UP001219525"/>
    </source>
</evidence>
<name>A0AAD6VLV7_9AGAR</name>
<gene>
    <name evidence="1" type="ORF">GGX14DRAFT_443045</name>
</gene>
<dbReference type="EMBL" id="JARJCW010000017">
    <property type="protein sequence ID" value="KAJ7215541.1"/>
    <property type="molecule type" value="Genomic_DNA"/>
</dbReference>
<proteinExistence type="predicted"/>
<keyword evidence="2" id="KW-1185">Reference proteome</keyword>
<dbReference type="InterPro" id="IPR059179">
    <property type="entry name" value="MLKL-like_MCAfunc"/>
</dbReference>
<organism evidence="1 2">
    <name type="scientific">Mycena pura</name>
    <dbReference type="NCBI Taxonomy" id="153505"/>
    <lineage>
        <taxon>Eukaryota</taxon>
        <taxon>Fungi</taxon>
        <taxon>Dikarya</taxon>
        <taxon>Basidiomycota</taxon>
        <taxon>Agaricomycotina</taxon>
        <taxon>Agaricomycetes</taxon>
        <taxon>Agaricomycetidae</taxon>
        <taxon>Agaricales</taxon>
        <taxon>Marasmiineae</taxon>
        <taxon>Mycenaceae</taxon>
        <taxon>Mycena</taxon>
    </lineage>
</organism>
<accession>A0AAD6VLV7</accession>
<dbReference type="AlphaFoldDB" id="A0AAD6VLV7"/>
<protein>
    <submittedName>
        <fullName evidence="1">Uncharacterized protein</fullName>
    </submittedName>
</protein>
<sequence>MSTGATGDMDLYAPLYTRLRAESAAMNWLAHMILAVRTVAAGAEFIPLPCIRAAFGTVVIFLETVDKMKKNREDLRALCASVVEIVLLVRDEISANGCKASGRFMGLCERFISFLRLVQTELETLMKSRTGVRGRFKELVGATSVADRIERHRCRVNELRSNFVLVTTIDTNLNLADIHKSMLALQEIDTSSLQFRRIAFGDINLLYETALSSKVHKIKVFTAQISGEASLMTVTKYEDINEGRCLICSNNYCFLSVQKWKSDLELCSRSRHPNVWQLFGVSTVAGLSALIFHDEIIPLWIIYRKFHRPTSDLVWGCIEGMLECSDQHYWSMGDDKDEGLEATICVKQNPIRLCLTMPGLGNDSEVQDREYYLSEWHTERFQHQNIAPETFSTVANVLIATSNLTLTTLASHIDWAHCLTALLPFRFNSITAYVMQTKLFLGSVVTTIGSSNDLVPVAYIPNSSRIRIPHWVLQQCPNVLPFSGGDGHQERFCFPSGTFKASEIPEICTGCPYLESSIELDSFNENLVSTSWLSQANFCISGTSFQDRERNTYGTIDTLNCIIIVDTESRHQLRREGTLREAYLFPCPIRVRYHARRIGLEFPHADQWYWSLDPSGVTKMTVEECDSVGLPRWKFFFLPTVNAWHEYHYNAIREFSETRGFHPYSNDVTRQLGLALAETESYI</sequence>
<reference evidence="1" key="1">
    <citation type="submission" date="2023-03" db="EMBL/GenBank/DDBJ databases">
        <title>Massive genome expansion in bonnet fungi (Mycena s.s.) driven by repeated elements and novel gene families across ecological guilds.</title>
        <authorList>
            <consortium name="Lawrence Berkeley National Laboratory"/>
            <person name="Harder C.B."/>
            <person name="Miyauchi S."/>
            <person name="Viragh M."/>
            <person name="Kuo A."/>
            <person name="Thoen E."/>
            <person name="Andreopoulos B."/>
            <person name="Lu D."/>
            <person name="Skrede I."/>
            <person name="Drula E."/>
            <person name="Henrissat B."/>
            <person name="Morin E."/>
            <person name="Kohler A."/>
            <person name="Barry K."/>
            <person name="LaButti K."/>
            <person name="Morin E."/>
            <person name="Salamov A."/>
            <person name="Lipzen A."/>
            <person name="Mereny Z."/>
            <person name="Hegedus B."/>
            <person name="Baldrian P."/>
            <person name="Stursova M."/>
            <person name="Weitz H."/>
            <person name="Taylor A."/>
            <person name="Grigoriev I.V."/>
            <person name="Nagy L.G."/>
            <person name="Martin F."/>
            <person name="Kauserud H."/>
        </authorList>
    </citation>
    <scope>NUCLEOTIDE SEQUENCE</scope>
    <source>
        <strain evidence="1">9144</strain>
    </source>
</reference>
<comment type="caution">
    <text evidence="1">The sequence shown here is derived from an EMBL/GenBank/DDBJ whole genome shotgun (WGS) entry which is preliminary data.</text>
</comment>
<evidence type="ECO:0000313" key="1">
    <source>
        <dbReference type="EMBL" id="KAJ7215541.1"/>
    </source>
</evidence>
<dbReference type="Proteomes" id="UP001219525">
    <property type="component" value="Unassembled WGS sequence"/>
</dbReference>